<dbReference type="GO" id="GO:0016787">
    <property type="term" value="F:hydrolase activity"/>
    <property type="evidence" value="ECO:0007669"/>
    <property type="project" value="UniProtKB-UniRule"/>
</dbReference>
<protein>
    <submittedName>
        <fullName evidence="7">Patatin</fullName>
    </submittedName>
</protein>
<sequence length="742" mass="79762">MISFTKSAFSRSILLGLGCATLLSGVSAIAAQKPKIIPPKRPTIGLVLEGGGALGFAHIGAIEWLEAHHIPVDYVAGTSMGGLVGGLYAAGNNPDDIKSFVGRIHWPGVLSGQVPFQALSYRRKEDRLAYPNRLELGLKHGISVPRGLNSGAAVGLLFDRTLMPYYDLQSFDDLPIPFRCVATEIVTGKKHVFEDGSLAQAMRATMSIPGMFAPVQHGDEIYSDGAAVDNLPVDVARDMGADIVIAVYLDTGPVKSQSLSSPLAVAGRNVSIMVAANEQASMKNATVLIKADVSKFSATDFDKSAEIIPLGQEAAQAQAGALEKYALDDADWNAYLANRNSRRRTKVPVPQFVDVYGLKGAEQSEVAASFKKFVGKPVDTTAIERTISDLEGTGNYSIINYNLIDENGKPGLLIRPRTKDYAPPFLNLGLTLLSNDSNDIQLGFGARATFLDIAGPRSELRIDGMVGQVAGFDAELYKPLTLTSRWFVAPHAYVTHSETGYYSGSDQLAQFKQRRNGLGADIGYQFNARTELRAGEDYQWFGERRIVGNTIGQEFNITPLVTSVRFQYLGQDEVMLPTKGSEVYSNFSYYTQRPNSNSGLSQLNITTEHFIPSGKRGILFGTASGGTSFGASNLGLAGFSLGGPLRLTAYDRGELLSDDYFLGQAGYLVRLSHLNPIFGDAIYAGGFYEIAKLNGANANTPSVPNDGTAIVVMKTLIGPVYGGGSIGGSGHYKWYFGLGRIF</sequence>
<keyword evidence="2 4" id="KW-0442">Lipid degradation</keyword>
<evidence type="ECO:0000313" key="8">
    <source>
        <dbReference type="Proteomes" id="UP000647241"/>
    </source>
</evidence>
<feature type="active site" description="Proton acceptor" evidence="4">
    <location>
        <position position="224"/>
    </location>
</feature>
<proteinExistence type="predicted"/>
<gene>
    <name evidence="7" type="primary">plpD</name>
    <name evidence="7" type="ORF">GCM10011585_22760</name>
</gene>
<evidence type="ECO:0000256" key="4">
    <source>
        <dbReference type="PROSITE-ProRule" id="PRU01161"/>
    </source>
</evidence>
<keyword evidence="8" id="KW-1185">Reference proteome</keyword>
<feature type="active site" description="Nucleophile" evidence="4">
    <location>
        <position position="79"/>
    </location>
</feature>
<name>A0A917M5Q4_9BACT</name>
<evidence type="ECO:0000313" key="7">
    <source>
        <dbReference type="EMBL" id="GGG78966.1"/>
    </source>
</evidence>
<dbReference type="InterPro" id="IPR016035">
    <property type="entry name" value="Acyl_Trfase/lysoPLipase"/>
</dbReference>
<feature type="chain" id="PRO_5036802945" evidence="5">
    <location>
        <begin position="31"/>
        <end position="742"/>
    </location>
</feature>
<accession>A0A917M5Q4</accession>
<dbReference type="GO" id="GO:0016042">
    <property type="term" value="P:lipid catabolic process"/>
    <property type="evidence" value="ECO:0007669"/>
    <property type="project" value="UniProtKB-UniRule"/>
</dbReference>
<reference evidence="7" key="1">
    <citation type="journal article" date="2014" name="Int. J. Syst. Evol. Microbiol.">
        <title>Complete genome sequence of Corynebacterium casei LMG S-19264T (=DSM 44701T), isolated from a smear-ripened cheese.</title>
        <authorList>
            <consortium name="US DOE Joint Genome Institute (JGI-PGF)"/>
            <person name="Walter F."/>
            <person name="Albersmeier A."/>
            <person name="Kalinowski J."/>
            <person name="Ruckert C."/>
        </authorList>
    </citation>
    <scope>NUCLEOTIDE SEQUENCE</scope>
    <source>
        <strain evidence="7">CGMCC 1.12997</strain>
    </source>
</reference>
<dbReference type="EMBL" id="BMGT01000002">
    <property type="protein sequence ID" value="GGG78966.1"/>
    <property type="molecule type" value="Genomic_DNA"/>
</dbReference>
<reference evidence="7" key="2">
    <citation type="submission" date="2020-09" db="EMBL/GenBank/DDBJ databases">
        <authorList>
            <person name="Sun Q."/>
            <person name="Zhou Y."/>
        </authorList>
    </citation>
    <scope>NUCLEOTIDE SEQUENCE</scope>
    <source>
        <strain evidence="7">CGMCC 1.12997</strain>
    </source>
</reference>
<keyword evidence="1 4" id="KW-0378">Hydrolase</keyword>
<dbReference type="PROSITE" id="PS51635">
    <property type="entry name" value="PNPLA"/>
    <property type="match status" value="1"/>
</dbReference>
<dbReference type="InterPro" id="IPR002641">
    <property type="entry name" value="PNPLA_dom"/>
</dbReference>
<dbReference type="Gene3D" id="2.40.160.50">
    <property type="entry name" value="membrane protein fhac: a member of the omp85/tpsb transporter family"/>
    <property type="match status" value="1"/>
</dbReference>
<evidence type="ECO:0000256" key="3">
    <source>
        <dbReference type="ARBA" id="ARBA00023098"/>
    </source>
</evidence>
<dbReference type="PANTHER" id="PTHR14226:SF29">
    <property type="entry name" value="NEUROPATHY TARGET ESTERASE SWS"/>
    <property type="match status" value="1"/>
</dbReference>
<evidence type="ECO:0000256" key="1">
    <source>
        <dbReference type="ARBA" id="ARBA00022801"/>
    </source>
</evidence>
<dbReference type="InterPro" id="IPR050301">
    <property type="entry name" value="NTE"/>
</dbReference>
<keyword evidence="5" id="KW-0732">Signal</keyword>
<evidence type="ECO:0000256" key="2">
    <source>
        <dbReference type="ARBA" id="ARBA00022963"/>
    </source>
</evidence>
<dbReference type="CDD" id="cd07205">
    <property type="entry name" value="Pat_PNPLA6_PNPLA7_NTE1_like"/>
    <property type="match status" value="1"/>
</dbReference>
<feature type="domain" description="PNPLA" evidence="6">
    <location>
        <begin position="46"/>
        <end position="237"/>
    </location>
</feature>
<feature type="signal peptide" evidence="5">
    <location>
        <begin position="1"/>
        <end position="30"/>
    </location>
</feature>
<dbReference type="Proteomes" id="UP000647241">
    <property type="component" value="Unassembled WGS sequence"/>
</dbReference>
<dbReference type="PANTHER" id="PTHR14226">
    <property type="entry name" value="NEUROPATHY TARGET ESTERASE/SWISS CHEESE D.MELANOGASTER"/>
    <property type="match status" value="1"/>
</dbReference>
<keyword evidence="3 4" id="KW-0443">Lipid metabolism</keyword>
<dbReference type="AlphaFoldDB" id="A0A917M5Q4"/>
<evidence type="ECO:0000259" key="6">
    <source>
        <dbReference type="PROSITE" id="PS51635"/>
    </source>
</evidence>
<feature type="short sequence motif" description="DGA/G" evidence="4">
    <location>
        <begin position="224"/>
        <end position="226"/>
    </location>
</feature>
<feature type="short sequence motif" description="GXGXXG" evidence="4">
    <location>
        <begin position="50"/>
        <end position="55"/>
    </location>
</feature>
<dbReference type="SUPFAM" id="SSF52151">
    <property type="entry name" value="FabD/lysophospholipase-like"/>
    <property type="match status" value="1"/>
</dbReference>
<dbReference type="RefSeq" id="WP_188554226.1">
    <property type="nucleotide sequence ID" value="NZ_BMGT01000002.1"/>
</dbReference>
<feature type="short sequence motif" description="GXSXG" evidence="4">
    <location>
        <begin position="77"/>
        <end position="81"/>
    </location>
</feature>
<comment type="caution">
    <text evidence="7">The sequence shown here is derived from an EMBL/GenBank/DDBJ whole genome shotgun (WGS) entry which is preliminary data.</text>
</comment>
<dbReference type="Gene3D" id="3.40.1090.10">
    <property type="entry name" value="Cytosolic phospholipase A2 catalytic domain"/>
    <property type="match status" value="2"/>
</dbReference>
<organism evidence="7 8">
    <name type="scientific">Edaphobacter dinghuensis</name>
    <dbReference type="NCBI Taxonomy" id="1560005"/>
    <lineage>
        <taxon>Bacteria</taxon>
        <taxon>Pseudomonadati</taxon>
        <taxon>Acidobacteriota</taxon>
        <taxon>Terriglobia</taxon>
        <taxon>Terriglobales</taxon>
        <taxon>Acidobacteriaceae</taxon>
        <taxon>Edaphobacter</taxon>
    </lineage>
</organism>
<evidence type="ECO:0000256" key="5">
    <source>
        <dbReference type="SAM" id="SignalP"/>
    </source>
</evidence>
<dbReference type="Pfam" id="PF01734">
    <property type="entry name" value="Patatin"/>
    <property type="match status" value="1"/>
</dbReference>